<dbReference type="EMBL" id="JADFTS010000001">
    <property type="protein sequence ID" value="KAF9623870.1"/>
    <property type="molecule type" value="Genomic_DNA"/>
</dbReference>
<name>A0A835IRP5_9MAGN</name>
<sequence length="106" mass="11549">MSEHKGTRLANASLDLVKIFLGCSAFVGPLVIGFDDLASLMAGLGEFNVGNGSRVRFWDDVWVGREPLKLEFEGIYNISSMKNGVFKDMVVGLEVTFIGIIICFAS</sequence>
<evidence type="ECO:0000313" key="3">
    <source>
        <dbReference type="Proteomes" id="UP000631114"/>
    </source>
</evidence>
<protein>
    <submittedName>
        <fullName evidence="2">Uncharacterized protein</fullName>
    </submittedName>
</protein>
<keyword evidence="1" id="KW-0472">Membrane</keyword>
<gene>
    <name evidence="2" type="ORF">IFM89_005638</name>
</gene>
<dbReference type="AlphaFoldDB" id="A0A835IRP5"/>
<dbReference type="OrthoDB" id="689430at2759"/>
<keyword evidence="1" id="KW-1133">Transmembrane helix</keyword>
<proteinExistence type="predicted"/>
<dbReference type="Proteomes" id="UP000631114">
    <property type="component" value="Unassembled WGS sequence"/>
</dbReference>
<reference evidence="2 3" key="1">
    <citation type="submission" date="2020-10" db="EMBL/GenBank/DDBJ databases">
        <title>The Coptis chinensis genome and diversification of protoberbering-type alkaloids.</title>
        <authorList>
            <person name="Wang B."/>
            <person name="Shu S."/>
            <person name="Song C."/>
            <person name="Liu Y."/>
        </authorList>
    </citation>
    <scope>NUCLEOTIDE SEQUENCE [LARGE SCALE GENOMIC DNA]</scope>
    <source>
        <strain evidence="2">HL-2020</strain>
        <tissue evidence="2">Leaf</tissue>
    </source>
</reference>
<organism evidence="2 3">
    <name type="scientific">Coptis chinensis</name>
    <dbReference type="NCBI Taxonomy" id="261450"/>
    <lineage>
        <taxon>Eukaryota</taxon>
        <taxon>Viridiplantae</taxon>
        <taxon>Streptophyta</taxon>
        <taxon>Embryophyta</taxon>
        <taxon>Tracheophyta</taxon>
        <taxon>Spermatophyta</taxon>
        <taxon>Magnoliopsida</taxon>
        <taxon>Ranunculales</taxon>
        <taxon>Ranunculaceae</taxon>
        <taxon>Coptidoideae</taxon>
        <taxon>Coptis</taxon>
    </lineage>
</organism>
<keyword evidence="3" id="KW-1185">Reference proteome</keyword>
<feature type="transmembrane region" description="Helical" evidence="1">
    <location>
        <begin position="89"/>
        <end position="105"/>
    </location>
</feature>
<evidence type="ECO:0000313" key="2">
    <source>
        <dbReference type="EMBL" id="KAF9623870.1"/>
    </source>
</evidence>
<accession>A0A835IRP5</accession>
<evidence type="ECO:0000256" key="1">
    <source>
        <dbReference type="SAM" id="Phobius"/>
    </source>
</evidence>
<keyword evidence="1" id="KW-0812">Transmembrane</keyword>
<comment type="caution">
    <text evidence="2">The sequence shown here is derived from an EMBL/GenBank/DDBJ whole genome shotgun (WGS) entry which is preliminary data.</text>
</comment>
<feature type="transmembrane region" description="Helical" evidence="1">
    <location>
        <begin position="12"/>
        <end position="34"/>
    </location>
</feature>